<keyword evidence="6 7" id="KW-0675">Receptor</keyword>
<dbReference type="GO" id="GO:0004930">
    <property type="term" value="F:G protein-coupled receptor activity"/>
    <property type="evidence" value="ECO:0007669"/>
    <property type="project" value="UniProtKB-KW"/>
</dbReference>
<dbReference type="PRINTS" id="PR00237">
    <property type="entry name" value="GPCRRHODOPSN"/>
</dbReference>
<evidence type="ECO:0000256" key="5">
    <source>
        <dbReference type="ARBA" id="ARBA00023136"/>
    </source>
</evidence>
<organism evidence="7 8">
    <name type="scientific">Paramuricea clavata</name>
    <name type="common">Red gorgonian</name>
    <name type="synonym">Violescent sea-whip</name>
    <dbReference type="NCBI Taxonomy" id="317549"/>
    <lineage>
        <taxon>Eukaryota</taxon>
        <taxon>Metazoa</taxon>
        <taxon>Cnidaria</taxon>
        <taxon>Anthozoa</taxon>
        <taxon>Octocorallia</taxon>
        <taxon>Malacalcyonacea</taxon>
        <taxon>Plexauridae</taxon>
        <taxon>Paramuricea</taxon>
    </lineage>
</organism>
<dbReference type="CDD" id="cd00637">
    <property type="entry name" value="7tm_classA_rhodopsin-like"/>
    <property type="match status" value="1"/>
</dbReference>
<keyword evidence="4" id="KW-1133">Transmembrane helix</keyword>
<evidence type="ECO:0000256" key="6">
    <source>
        <dbReference type="RuleBase" id="RU000688"/>
    </source>
</evidence>
<proteinExistence type="inferred from homology"/>
<keyword evidence="3 6" id="KW-0812">Transmembrane</keyword>
<evidence type="ECO:0000256" key="4">
    <source>
        <dbReference type="ARBA" id="ARBA00022989"/>
    </source>
</evidence>
<dbReference type="Gene3D" id="1.20.1070.10">
    <property type="entry name" value="Rhodopsin 7-helix transmembrane proteins"/>
    <property type="match status" value="1"/>
</dbReference>
<keyword evidence="6" id="KW-0807">Transducer</keyword>
<dbReference type="AlphaFoldDB" id="A0A6S7GQS4"/>
<accession>A0A6S7GQS4</accession>
<evidence type="ECO:0000313" key="8">
    <source>
        <dbReference type="Proteomes" id="UP001152795"/>
    </source>
</evidence>
<keyword evidence="5" id="KW-0472">Membrane</keyword>
<dbReference type="Proteomes" id="UP001152795">
    <property type="component" value="Unassembled WGS sequence"/>
</dbReference>
<evidence type="ECO:0000256" key="2">
    <source>
        <dbReference type="ARBA" id="ARBA00022475"/>
    </source>
</evidence>
<evidence type="ECO:0000313" key="7">
    <source>
        <dbReference type="EMBL" id="CAB3986961.1"/>
    </source>
</evidence>
<sequence length="259" mass="29268">MLKSTQLRKGTCNFMIFVLSSFDLLVVVFGHPSVILSAVPWSTGDNSSAHWSTPGNDGYHLAEVGIIVSNYTQGFSILALLTMTIDRYLALTRPLFHKVSVTRRRLLALTVTMQLLLIVIRMFRFFKYFKAAVYYAAAFLFGTTCMLLLVVMNCRMFSIAVWVKRNSQAPKTHLALLKKSCTCLLAVGCFFVCITPVIVYALLRATSAAQENTLMLIRLWGNTSLSMSSTLNCVIFFWRNEMLRKEGMKLLCTCPKLRR</sequence>
<comment type="similarity">
    <text evidence="6">Belongs to the G-protein coupled receptor 1 family.</text>
</comment>
<evidence type="ECO:0000256" key="3">
    <source>
        <dbReference type="ARBA" id="ARBA00022692"/>
    </source>
</evidence>
<gene>
    <name evidence="7" type="ORF">PACLA_8A061142</name>
</gene>
<dbReference type="SUPFAM" id="SSF81321">
    <property type="entry name" value="Family A G protein-coupled receptor-like"/>
    <property type="match status" value="1"/>
</dbReference>
<protein>
    <submittedName>
        <fullName evidence="7">D(2)-like dopamine receptor</fullName>
    </submittedName>
</protein>
<dbReference type="EMBL" id="CACRXK020001098">
    <property type="protein sequence ID" value="CAB3986961.1"/>
    <property type="molecule type" value="Genomic_DNA"/>
</dbReference>
<dbReference type="Pfam" id="PF00001">
    <property type="entry name" value="7tm_1"/>
    <property type="match status" value="1"/>
</dbReference>
<dbReference type="PROSITE" id="PS50262">
    <property type="entry name" value="G_PROTEIN_RECEP_F1_2"/>
    <property type="match status" value="1"/>
</dbReference>
<name>A0A6S7GQS4_PARCT</name>
<keyword evidence="6" id="KW-0297">G-protein coupled receptor</keyword>
<keyword evidence="8" id="KW-1185">Reference proteome</keyword>
<dbReference type="GO" id="GO:0005886">
    <property type="term" value="C:plasma membrane"/>
    <property type="evidence" value="ECO:0007669"/>
    <property type="project" value="UniProtKB-SubCell"/>
</dbReference>
<dbReference type="PANTHER" id="PTHR22750">
    <property type="entry name" value="G-PROTEIN COUPLED RECEPTOR"/>
    <property type="match status" value="1"/>
</dbReference>
<dbReference type="PROSITE" id="PS00237">
    <property type="entry name" value="G_PROTEIN_RECEP_F1_1"/>
    <property type="match status" value="1"/>
</dbReference>
<feature type="non-terminal residue" evidence="7">
    <location>
        <position position="259"/>
    </location>
</feature>
<dbReference type="InterPro" id="IPR000276">
    <property type="entry name" value="GPCR_Rhodpsn"/>
</dbReference>
<evidence type="ECO:0000256" key="1">
    <source>
        <dbReference type="ARBA" id="ARBA00004651"/>
    </source>
</evidence>
<comment type="caution">
    <text evidence="7">The sequence shown here is derived from an EMBL/GenBank/DDBJ whole genome shotgun (WGS) entry which is preliminary data.</text>
</comment>
<keyword evidence="2" id="KW-1003">Cell membrane</keyword>
<dbReference type="InterPro" id="IPR017452">
    <property type="entry name" value="GPCR_Rhodpsn_7TM"/>
</dbReference>
<comment type="subcellular location">
    <subcellularLocation>
        <location evidence="1">Cell membrane</location>
        <topology evidence="1">Multi-pass membrane protein</topology>
    </subcellularLocation>
</comment>
<reference evidence="7" key="1">
    <citation type="submission" date="2020-04" db="EMBL/GenBank/DDBJ databases">
        <authorList>
            <person name="Alioto T."/>
            <person name="Alioto T."/>
            <person name="Gomez Garrido J."/>
        </authorList>
    </citation>
    <scope>NUCLEOTIDE SEQUENCE</scope>
    <source>
        <strain evidence="7">A484AB</strain>
    </source>
</reference>